<dbReference type="Pfam" id="PF12833">
    <property type="entry name" value="HTH_18"/>
    <property type="match status" value="1"/>
</dbReference>
<dbReference type="InterPro" id="IPR050204">
    <property type="entry name" value="AraC_XylS_family_regulators"/>
</dbReference>
<reference evidence="5 6" key="1">
    <citation type="journal article" date="2011" name="J. Bacteriol.">
        <title>Draft Genome Sequence of Gordonia neofelifaecis NRRL B-59395, a Cholesterol-Degrading Actinomycete.</title>
        <authorList>
            <person name="Ge F."/>
            <person name="Li W."/>
            <person name="Chen G."/>
            <person name="Liu Y."/>
            <person name="Zhang G."/>
            <person name="Yong B."/>
            <person name="Wang Q."/>
            <person name="Wang N."/>
            <person name="Huang Z."/>
            <person name="Li W."/>
            <person name="Wang J."/>
            <person name="Wu C."/>
            <person name="Xie Q."/>
            <person name="Liu G."/>
        </authorList>
    </citation>
    <scope>NUCLEOTIDE SEQUENCE [LARGE SCALE GENOMIC DNA]</scope>
    <source>
        <strain evidence="5 6">NRRL B-59395</strain>
    </source>
</reference>
<dbReference type="Proteomes" id="UP000035065">
    <property type="component" value="Unassembled WGS sequence"/>
</dbReference>
<evidence type="ECO:0000256" key="1">
    <source>
        <dbReference type="ARBA" id="ARBA00023015"/>
    </source>
</evidence>
<keyword evidence="6" id="KW-1185">Reference proteome</keyword>
<dbReference type="Gene3D" id="1.10.10.60">
    <property type="entry name" value="Homeodomain-like"/>
    <property type="match status" value="1"/>
</dbReference>
<dbReference type="PANTHER" id="PTHR46796">
    <property type="entry name" value="HTH-TYPE TRANSCRIPTIONAL ACTIVATOR RHAS-RELATED"/>
    <property type="match status" value="1"/>
</dbReference>
<keyword evidence="1" id="KW-0805">Transcription regulation</keyword>
<evidence type="ECO:0000259" key="4">
    <source>
        <dbReference type="PROSITE" id="PS01124"/>
    </source>
</evidence>
<dbReference type="PROSITE" id="PS01124">
    <property type="entry name" value="HTH_ARAC_FAMILY_2"/>
    <property type="match status" value="1"/>
</dbReference>
<gene>
    <name evidence="5" type="ORF">SCNU_06260</name>
</gene>
<name>F1YHI4_9ACTN</name>
<comment type="caution">
    <text evidence="5">The sequence shown here is derived from an EMBL/GenBank/DDBJ whole genome shotgun (WGS) entry which is preliminary data.</text>
</comment>
<dbReference type="eggNOG" id="COG2207">
    <property type="taxonomic scope" value="Bacteria"/>
</dbReference>
<dbReference type="STRING" id="644548.SCNU_06260"/>
<dbReference type="AlphaFoldDB" id="F1YHI4"/>
<dbReference type="Pfam" id="PF20240">
    <property type="entry name" value="DUF6597"/>
    <property type="match status" value="1"/>
</dbReference>
<feature type="domain" description="HTH araC/xylS-type" evidence="4">
    <location>
        <begin position="169"/>
        <end position="267"/>
    </location>
</feature>
<keyword evidence="3" id="KW-0804">Transcription</keyword>
<protein>
    <submittedName>
        <fullName evidence="5">AraC family transcriptional regulator</fullName>
    </submittedName>
</protein>
<evidence type="ECO:0000313" key="6">
    <source>
        <dbReference type="Proteomes" id="UP000035065"/>
    </source>
</evidence>
<evidence type="ECO:0000313" key="5">
    <source>
        <dbReference type="EMBL" id="EGD55822.1"/>
    </source>
</evidence>
<dbReference type="SUPFAM" id="SSF46689">
    <property type="entry name" value="Homeodomain-like"/>
    <property type="match status" value="1"/>
</dbReference>
<accession>F1YHI4</accession>
<dbReference type="PANTHER" id="PTHR46796:SF13">
    <property type="entry name" value="HTH-TYPE TRANSCRIPTIONAL ACTIVATOR RHAS"/>
    <property type="match status" value="1"/>
</dbReference>
<dbReference type="EMBL" id="AEUD01000004">
    <property type="protein sequence ID" value="EGD55822.1"/>
    <property type="molecule type" value="Genomic_DNA"/>
</dbReference>
<evidence type="ECO:0000256" key="2">
    <source>
        <dbReference type="ARBA" id="ARBA00023125"/>
    </source>
</evidence>
<organism evidence="5 6">
    <name type="scientific">Gordonia neofelifaecis NRRL B-59395</name>
    <dbReference type="NCBI Taxonomy" id="644548"/>
    <lineage>
        <taxon>Bacteria</taxon>
        <taxon>Bacillati</taxon>
        <taxon>Actinomycetota</taxon>
        <taxon>Actinomycetes</taxon>
        <taxon>Mycobacteriales</taxon>
        <taxon>Gordoniaceae</taxon>
        <taxon>Gordonia</taxon>
    </lineage>
</organism>
<dbReference type="InterPro" id="IPR018060">
    <property type="entry name" value="HTH_AraC"/>
</dbReference>
<dbReference type="SMART" id="SM00342">
    <property type="entry name" value="HTH_ARAC"/>
    <property type="match status" value="1"/>
</dbReference>
<dbReference type="GO" id="GO:0043565">
    <property type="term" value="F:sequence-specific DNA binding"/>
    <property type="evidence" value="ECO:0007669"/>
    <property type="project" value="InterPro"/>
</dbReference>
<dbReference type="GO" id="GO:0003700">
    <property type="term" value="F:DNA-binding transcription factor activity"/>
    <property type="evidence" value="ECO:0007669"/>
    <property type="project" value="InterPro"/>
</dbReference>
<dbReference type="InterPro" id="IPR046532">
    <property type="entry name" value="DUF6597"/>
</dbReference>
<sequence>MAAYHQRMDSSPSDRGVLRPELLPEFSRLPATGSAADLVRWFWISRWDLPLGRQSTQDVIAFGALNLVVQHDETVISGATTRISHRTLIGTGWAVGALLQPAASVGLPVQPLDLVDRVESVDGAEWSGLHSAVSDEMSRRPPDLAAATAAISAWLIDRVTPTDEALLVNRAVTSMETDPSLVRVDQTARRFNVSERTLQRLTSKYVGVSPASLIRRRRLQEAAHRVRTRPDASLAQIAADLGYTDHAHMTRDFASVLGFSPSAYRSDS</sequence>
<proteinExistence type="predicted"/>
<dbReference type="InterPro" id="IPR009057">
    <property type="entry name" value="Homeodomain-like_sf"/>
</dbReference>
<keyword evidence="2" id="KW-0238">DNA-binding</keyword>
<evidence type="ECO:0000256" key="3">
    <source>
        <dbReference type="ARBA" id="ARBA00023163"/>
    </source>
</evidence>